<feature type="region of interest" description="Disordered" evidence="1">
    <location>
        <begin position="1"/>
        <end position="138"/>
    </location>
</feature>
<sequence>MSRRVSLPGADELFRTTGGMALQSSSPRRPANGEARVPAPAGESDETAAAAEDSAQGDGGEPAEHAATDAESGSGESRSRSAGDADKSAGRGASSAAAQEGSAAQGGGKSGGPSTAQARRRARAANRRPSGRERHDEKITVYVSAEELMDLEHARLVLRGEHGLAVDRGRIVREAVAVVLADLESRGDASILVRRLRGR</sequence>
<feature type="compositionally biased region" description="Low complexity" evidence="1">
    <location>
        <begin position="90"/>
        <end position="103"/>
    </location>
</feature>
<dbReference type="EMBL" id="JBEYRS010000005">
    <property type="protein sequence ID" value="MEW2363026.1"/>
    <property type="molecule type" value="Genomic_DNA"/>
</dbReference>
<organism evidence="2 3">
    <name type="scientific">Streptomyces huasconensis</name>
    <dbReference type="NCBI Taxonomy" id="1854574"/>
    <lineage>
        <taxon>Bacteria</taxon>
        <taxon>Bacillati</taxon>
        <taxon>Actinomycetota</taxon>
        <taxon>Actinomycetes</taxon>
        <taxon>Kitasatosporales</taxon>
        <taxon>Streptomycetaceae</taxon>
        <taxon>Streptomyces</taxon>
    </lineage>
</organism>
<proteinExistence type="predicted"/>
<evidence type="ECO:0000256" key="1">
    <source>
        <dbReference type="SAM" id="MobiDB-lite"/>
    </source>
</evidence>
<evidence type="ECO:0000313" key="2">
    <source>
        <dbReference type="EMBL" id="MEW2363026.1"/>
    </source>
</evidence>
<comment type="caution">
    <text evidence="2">The sequence shown here is derived from an EMBL/GenBank/DDBJ whole genome shotgun (WGS) entry which is preliminary data.</text>
</comment>
<dbReference type="RefSeq" id="WP_359649626.1">
    <property type="nucleotide sequence ID" value="NZ_JBEYRR010000005.1"/>
</dbReference>
<gene>
    <name evidence="2" type="ORF">AB0887_13865</name>
</gene>
<feature type="compositionally biased region" description="Low complexity" evidence="1">
    <location>
        <begin position="39"/>
        <end position="56"/>
    </location>
</feature>
<name>A0ABV3LUA1_9ACTN</name>
<feature type="compositionally biased region" description="Basic and acidic residues" evidence="1">
    <location>
        <begin position="77"/>
        <end position="89"/>
    </location>
</feature>
<accession>A0ABV3LUA1</accession>
<reference evidence="2 3" key="1">
    <citation type="submission" date="2024-06" db="EMBL/GenBank/DDBJ databases">
        <title>The Natural Products Discovery Center: Release of the First 8490 Sequenced Strains for Exploring Actinobacteria Biosynthetic Diversity.</title>
        <authorList>
            <person name="Kalkreuter E."/>
            <person name="Kautsar S.A."/>
            <person name="Yang D."/>
            <person name="Bader C.D."/>
            <person name="Teijaro C.N."/>
            <person name="Fluegel L."/>
            <person name="Davis C.M."/>
            <person name="Simpson J.R."/>
            <person name="Lauterbach L."/>
            <person name="Steele A.D."/>
            <person name="Gui C."/>
            <person name="Meng S."/>
            <person name="Li G."/>
            <person name="Viehrig K."/>
            <person name="Ye F."/>
            <person name="Su P."/>
            <person name="Kiefer A.F."/>
            <person name="Nichols A."/>
            <person name="Cepeda A.J."/>
            <person name="Yan W."/>
            <person name="Fan B."/>
            <person name="Jiang Y."/>
            <person name="Adhikari A."/>
            <person name="Zheng C.-J."/>
            <person name="Schuster L."/>
            <person name="Cowan T.M."/>
            <person name="Smanski M.J."/>
            <person name="Chevrette M.G."/>
            <person name="De Carvalho L.P.S."/>
            <person name="Shen B."/>
        </authorList>
    </citation>
    <scope>NUCLEOTIDE SEQUENCE [LARGE SCALE GENOMIC DNA]</scope>
    <source>
        <strain evidence="2 3">NPDC047833</strain>
    </source>
</reference>
<protein>
    <submittedName>
        <fullName evidence="2">Uncharacterized protein</fullName>
    </submittedName>
</protein>
<keyword evidence="3" id="KW-1185">Reference proteome</keyword>
<dbReference type="Proteomes" id="UP001553843">
    <property type="component" value="Unassembled WGS sequence"/>
</dbReference>
<evidence type="ECO:0000313" key="3">
    <source>
        <dbReference type="Proteomes" id="UP001553843"/>
    </source>
</evidence>